<sequence length="99" mass="11488">MYPTDDQWALFARYQDCPPPLHPRAFLQLWDLDYPQLAQLVGVSRDTVAHWFSTGSGSREVPLAHCRRLATIDFLWRQSDLLPQALLDEWCKLTEDEAS</sequence>
<dbReference type="Proteomes" id="UP000757435">
    <property type="component" value="Unassembled WGS sequence"/>
</dbReference>
<gene>
    <name evidence="1" type="ORF">KME15_13575</name>
</gene>
<evidence type="ECO:0000313" key="2">
    <source>
        <dbReference type="Proteomes" id="UP000757435"/>
    </source>
</evidence>
<comment type="caution">
    <text evidence="1">The sequence shown here is derived from an EMBL/GenBank/DDBJ whole genome shotgun (WGS) entry which is preliminary data.</text>
</comment>
<proteinExistence type="predicted"/>
<dbReference type="AlphaFoldDB" id="A0A951QD59"/>
<evidence type="ECO:0000313" key="1">
    <source>
        <dbReference type="EMBL" id="MBW4659701.1"/>
    </source>
</evidence>
<accession>A0A951QD59</accession>
<reference evidence="1" key="2">
    <citation type="journal article" date="2022" name="Microbiol. Resour. Announc.">
        <title>Metagenome Sequencing to Explore Phylogenomics of Terrestrial Cyanobacteria.</title>
        <authorList>
            <person name="Ward R.D."/>
            <person name="Stajich J.E."/>
            <person name="Johansen J.R."/>
            <person name="Huntemann M."/>
            <person name="Clum A."/>
            <person name="Foster B."/>
            <person name="Foster B."/>
            <person name="Roux S."/>
            <person name="Palaniappan K."/>
            <person name="Varghese N."/>
            <person name="Mukherjee S."/>
            <person name="Reddy T.B.K."/>
            <person name="Daum C."/>
            <person name="Copeland A."/>
            <person name="Chen I.A."/>
            <person name="Ivanova N.N."/>
            <person name="Kyrpides N.C."/>
            <person name="Shapiro N."/>
            <person name="Eloe-Fadrosh E.A."/>
            <person name="Pietrasiak N."/>
        </authorList>
    </citation>
    <scope>NUCLEOTIDE SEQUENCE</scope>
    <source>
        <strain evidence="1">UHER 2000/2452</strain>
    </source>
</reference>
<name>A0A951QD59_9CYAN</name>
<protein>
    <submittedName>
        <fullName evidence="1">Uncharacterized protein</fullName>
    </submittedName>
</protein>
<dbReference type="EMBL" id="JAHHHD010000014">
    <property type="protein sequence ID" value="MBW4659701.1"/>
    <property type="molecule type" value="Genomic_DNA"/>
</dbReference>
<organism evidence="1 2">
    <name type="scientific">Drouetiella hepatica Uher 2000/2452</name>
    <dbReference type="NCBI Taxonomy" id="904376"/>
    <lineage>
        <taxon>Bacteria</taxon>
        <taxon>Bacillati</taxon>
        <taxon>Cyanobacteriota</taxon>
        <taxon>Cyanophyceae</taxon>
        <taxon>Oculatellales</taxon>
        <taxon>Oculatellaceae</taxon>
        <taxon>Drouetiella</taxon>
    </lineage>
</organism>
<reference evidence="1" key="1">
    <citation type="submission" date="2021-05" db="EMBL/GenBank/DDBJ databases">
        <authorList>
            <person name="Pietrasiak N."/>
            <person name="Ward R."/>
            <person name="Stajich J.E."/>
            <person name="Kurbessoian T."/>
        </authorList>
    </citation>
    <scope>NUCLEOTIDE SEQUENCE</scope>
    <source>
        <strain evidence="1">UHER 2000/2452</strain>
    </source>
</reference>